<evidence type="ECO:0000313" key="3">
    <source>
        <dbReference type="Proteomes" id="UP000821837"/>
    </source>
</evidence>
<accession>A0A9D4TE55</accession>
<reference evidence="2" key="1">
    <citation type="journal article" date="2020" name="Cell">
        <title>Large-Scale Comparative Analyses of Tick Genomes Elucidate Their Genetic Diversity and Vector Capacities.</title>
        <authorList>
            <consortium name="Tick Genome and Microbiome Consortium (TIGMIC)"/>
            <person name="Jia N."/>
            <person name="Wang J."/>
            <person name="Shi W."/>
            <person name="Du L."/>
            <person name="Sun Y."/>
            <person name="Zhan W."/>
            <person name="Jiang J.F."/>
            <person name="Wang Q."/>
            <person name="Zhang B."/>
            <person name="Ji P."/>
            <person name="Bell-Sakyi L."/>
            <person name="Cui X.M."/>
            <person name="Yuan T.T."/>
            <person name="Jiang B.G."/>
            <person name="Yang W.F."/>
            <person name="Lam T.T."/>
            <person name="Chang Q.C."/>
            <person name="Ding S.J."/>
            <person name="Wang X.J."/>
            <person name="Zhu J.G."/>
            <person name="Ruan X.D."/>
            <person name="Zhao L."/>
            <person name="Wei J.T."/>
            <person name="Ye R.Z."/>
            <person name="Que T.C."/>
            <person name="Du C.H."/>
            <person name="Zhou Y.H."/>
            <person name="Cheng J.X."/>
            <person name="Dai P.F."/>
            <person name="Guo W.B."/>
            <person name="Han X.H."/>
            <person name="Huang E.J."/>
            <person name="Li L.F."/>
            <person name="Wei W."/>
            <person name="Gao Y.C."/>
            <person name="Liu J.Z."/>
            <person name="Shao H.Z."/>
            <person name="Wang X."/>
            <person name="Wang C.C."/>
            <person name="Yang T.C."/>
            <person name="Huo Q.B."/>
            <person name="Li W."/>
            <person name="Chen H.Y."/>
            <person name="Chen S.E."/>
            <person name="Zhou L.G."/>
            <person name="Ni X.B."/>
            <person name="Tian J.H."/>
            <person name="Sheng Y."/>
            <person name="Liu T."/>
            <person name="Pan Y.S."/>
            <person name="Xia L.Y."/>
            <person name="Li J."/>
            <person name="Zhao F."/>
            <person name="Cao W.C."/>
        </authorList>
    </citation>
    <scope>NUCLEOTIDE SEQUENCE</scope>
    <source>
        <strain evidence="2">Rsan-2018</strain>
    </source>
</reference>
<name>A0A9D4TE55_RHISA</name>
<sequence>MVALVCVVSAPYRLEDFREPLQELGVLKDVTGIGPFQMTHVWLIKLRTRQAKEALVNAGGLEVKGRFCAVIDPVQQDITFKVHWVPFHVTGEALKKAFDHHYGEVKEIRQEEWKVRGFEQAKSTTRIVRMTLREDLTRTHCPICSRSLGALCSSLFPEELQFVFVVDAKGILDETAECQGVLSVENSVMKHKIAGQPEEEGLELMEEEVTDKLTAPSETQAEQGSTDAEKVDFNVEPETPYETPDETATEEPATPAKRCRRDATTVDGILLRDTGGQRSAPGAAVDGGPVCPGNARAKKGKHASAQRSASLTSEGESTQ</sequence>
<protein>
    <submittedName>
        <fullName evidence="2">Uncharacterized protein</fullName>
    </submittedName>
</protein>
<organism evidence="2 3">
    <name type="scientific">Rhipicephalus sanguineus</name>
    <name type="common">Brown dog tick</name>
    <name type="synonym">Ixodes sanguineus</name>
    <dbReference type="NCBI Taxonomy" id="34632"/>
    <lineage>
        <taxon>Eukaryota</taxon>
        <taxon>Metazoa</taxon>
        <taxon>Ecdysozoa</taxon>
        <taxon>Arthropoda</taxon>
        <taxon>Chelicerata</taxon>
        <taxon>Arachnida</taxon>
        <taxon>Acari</taxon>
        <taxon>Parasitiformes</taxon>
        <taxon>Ixodida</taxon>
        <taxon>Ixodoidea</taxon>
        <taxon>Ixodidae</taxon>
        <taxon>Rhipicephalinae</taxon>
        <taxon>Rhipicephalus</taxon>
        <taxon>Rhipicephalus</taxon>
    </lineage>
</organism>
<proteinExistence type="predicted"/>
<feature type="compositionally biased region" description="Polar residues" evidence="1">
    <location>
        <begin position="216"/>
        <end position="226"/>
    </location>
</feature>
<feature type="compositionally biased region" description="Polar residues" evidence="1">
    <location>
        <begin position="305"/>
        <end position="319"/>
    </location>
</feature>
<dbReference type="VEuPathDB" id="VectorBase:RSAN_026266"/>
<gene>
    <name evidence="2" type="ORF">HPB52_024609</name>
</gene>
<comment type="caution">
    <text evidence="2">The sequence shown here is derived from an EMBL/GenBank/DDBJ whole genome shotgun (WGS) entry which is preliminary data.</text>
</comment>
<keyword evidence="3" id="KW-1185">Reference proteome</keyword>
<dbReference type="Proteomes" id="UP000821837">
    <property type="component" value="Unassembled WGS sequence"/>
</dbReference>
<reference evidence="2" key="2">
    <citation type="submission" date="2021-09" db="EMBL/GenBank/DDBJ databases">
        <authorList>
            <person name="Jia N."/>
            <person name="Wang J."/>
            <person name="Shi W."/>
            <person name="Du L."/>
            <person name="Sun Y."/>
            <person name="Zhan W."/>
            <person name="Jiang J."/>
            <person name="Wang Q."/>
            <person name="Zhang B."/>
            <person name="Ji P."/>
            <person name="Sakyi L.B."/>
            <person name="Cui X."/>
            <person name="Yuan T."/>
            <person name="Jiang B."/>
            <person name="Yang W."/>
            <person name="Lam T.T.-Y."/>
            <person name="Chang Q."/>
            <person name="Ding S."/>
            <person name="Wang X."/>
            <person name="Zhu J."/>
            <person name="Ruan X."/>
            <person name="Zhao L."/>
            <person name="Wei J."/>
            <person name="Que T."/>
            <person name="Du C."/>
            <person name="Cheng J."/>
            <person name="Dai P."/>
            <person name="Han X."/>
            <person name="Huang E."/>
            <person name="Gao Y."/>
            <person name="Liu J."/>
            <person name="Shao H."/>
            <person name="Ye R."/>
            <person name="Li L."/>
            <person name="Wei W."/>
            <person name="Wang X."/>
            <person name="Wang C."/>
            <person name="Huo Q."/>
            <person name="Li W."/>
            <person name="Guo W."/>
            <person name="Chen H."/>
            <person name="Chen S."/>
            <person name="Zhou L."/>
            <person name="Zhou L."/>
            <person name="Ni X."/>
            <person name="Tian J."/>
            <person name="Zhou Y."/>
            <person name="Sheng Y."/>
            <person name="Liu T."/>
            <person name="Pan Y."/>
            <person name="Xia L."/>
            <person name="Li J."/>
            <person name="Zhao F."/>
            <person name="Cao W."/>
        </authorList>
    </citation>
    <scope>NUCLEOTIDE SEQUENCE</scope>
    <source>
        <strain evidence="2">Rsan-2018</strain>
        <tissue evidence="2">Larvae</tissue>
    </source>
</reference>
<dbReference type="AlphaFoldDB" id="A0A9D4TE55"/>
<evidence type="ECO:0000256" key="1">
    <source>
        <dbReference type="SAM" id="MobiDB-lite"/>
    </source>
</evidence>
<dbReference type="EMBL" id="JABSTV010000215">
    <property type="protein sequence ID" value="KAH7986956.1"/>
    <property type="molecule type" value="Genomic_DNA"/>
</dbReference>
<feature type="region of interest" description="Disordered" evidence="1">
    <location>
        <begin position="209"/>
        <end position="319"/>
    </location>
</feature>
<evidence type="ECO:0000313" key="2">
    <source>
        <dbReference type="EMBL" id="KAH7986956.1"/>
    </source>
</evidence>